<dbReference type="Pfam" id="PF01156">
    <property type="entry name" value="IU_nuc_hydro"/>
    <property type="match status" value="1"/>
</dbReference>
<accession>A0ABP9HDK0</accession>
<reference evidence="5" key="1">
    <citation type="journal article" date="2019" name="Int. J. Syst. Evol. Microbiol.">
        <title>The Global Catalogue of Microorganisms (GCM) 10K type strain sequencing project: providing services to taxonomists for standard genome sequencing and annotation.</title>
        <authorList>
            <consortium name="The Broad Institute Genomics Platform"/>
            <consortium name="The Broad Institute Genome Sequencing Center for Infectious Disease"/>
            <person name="Wu L."/>
            <person name="Ma J."/>
        </authorList>
    </citation>
    <scope>NUCLEOTIDE SEQUENCE [LARGE SCALE GENOMIC DNA]</scope>
    <source>
        <strain evidence="5">JCM 18126</strain>
    </source>
</reference>
<keyword evidence="5" id="KW-1185">Reference proteome</keyword>
<evidence type="ECO:0000313" key="4">
    <source>
        <dbReference type="EMBL" id="GAA4968518.1"/>
    </source>
</evidence>
<sequence length="286" mass="29692">MALTIATRTRVVIDNDWAGDPDGLVALAHHLLSPGHRVDAITSSLLSPVFAPAPGSAAAGALLASQLVELVGGPHRPPVLAGSEHPFQDGGNPSAAADAIVGAARADDELPLVVVCGGPLTNVAAALEQDPGIASRMSLAWVGGSLTGAAEYNRDTDPAAAARVLATPGLQVRQFPLETYRQCAWSVAQIEDLLTSVGPVGDWLWQRFVELPLPEGFEVDAVWPLGDSCPLIGTALSAESSTWQPGEHETVQVCTRIDGALLFGDMVALLRRHARRSTARGGASAT</sequence>
<keyword evidence="1" id="KW-0378">Hydrolase</keyword>
<evidence type="ECO:0000256" key="2">
    <source>
        <dbReference type="ARBA" id="ARBA00023295"/>
    </source>
</evidence>
<gene>
    <name evidence="4" type="ORF">GCM10023225_08500</name>
</gene>
<name>A0ABP9HDK0_9ACTN</name>
<evidence type="ECO:0000259" key="3">
    <source>
        <dbReference type="Pfam" id="PF01156"/>
    </source>
</evidence>
<dbReference type="InterPro" id="IPR023186">
    <property type="entry name" value="IUNH"/>
</dbReference>
<dbReference type="PANTHER" id="PTHR12304:SF4">
    <property type="entry name" value="URIDINE NUCLEOSIDASE"/>
    <property type="match status" value="1"/>
</dbReference>
<evidence type="ECO:0000313" key="5">
    <source>
        <dbReference type="Proteomes" id="UP001501195"/>
    </source>
</evidence>
<proteinExistence type="predicted"/>
<dbReference type="Gene3D" id="3.90.245.10">
    <property type="entry name" value="Ribonucleoside hydrolase-like"/>
    <property type="match status" value="1"/>
</dbReference>
<dbReference type="InterPro" id="IPR001910">
    <property type="entry name" value="Inosine/uridine_hydrolase_dom"/>
</dbReference>
<keyword evidence="2" id="KW-0326">Glycosidase</keyword>
<dbReference type="Proteomes" id="UP001501195">
    <property type="component" value="Unassembled WGS sequence"/>
</dbReference>
<dbReference type="InterPro" id="IPR036452">
    <property type="entry name" value="Ribo_hydro-like"/>
</dbReference>
<dbReference type="RefSeq" id="WP_345711128.1">
    <property type="nucleotide sequence ID" value="NZ_BAABIL010000109.1"/>
</dbReference>
<protein>
    <recommendedName>
        <fullName evidence="3">Inosine/uridine-preferring nucleoside hydrolase domain-containing protein</fullName>
    </recommendedName>
</protein>
<evidence type="ECO:0000256" key="1">
    <source>
        <dbReference type="ARBA" id="ARBA00022801"/>
    </source>
</evidence>
<dbReference type="EMBL" id="BAABIL010000109">
    <property type="protein sequence ID" value="GAA4968518.1"/>
    <property type="molecule type" value="Genomic_DNA"/>
</dbReference>
<comment type="caution">
    <text evidence="4">The sequence shown here is derived from an EMBL/GenBank/DDBJ whole genome shotgun (WGS) entry which is preliminary data.</text>
</comment>
<feature type="domain" description="Inosine/uridine-preferring nucleoside hydrolase" evidence="3">
    <location>
        <begin position="11"/>
        <end position="233"/>
    </location>
</feature>
<dbReference type="PANTHER" id="PTHR12304">
    <property type="entry name" value="INOSINE-URIDINE PREFERRING NUCLEOSIDE HYDROLASE"/>
    <property type="match status" value="1"/>
</dbReference>
<organism evidence="4 5">
    <name type="scientific">Kineococcus glutinatus</name>
    <dbReference type="NCBI Taxonomy" id="1070872"/>
    <lineage>
        <taxon>Bacteria</taxon>
        <taxon>Bacillati</taxon>
        <taxon>Actinomycetota</taxon>
        <taxon>Actinomycetes</taxon>
        <taxon>Kineosporiales</taxon>
        <taxon>Kineosporiaceae</taxon>
        <taxon>Kineococcus</taxon>
    </lineage>
</organism>
<dbReference type="SUPFAM" id="SSF53590">
    <property type="entry name" value="Nucleoside hydrolase"/>
    <property type="match status" value="1"/>
</dbReference>